<dbReference type="SUPFAM" id="SSF52833">
    <property type="entry name" value="Thioredoxin-like"/>
    <property type="match status" value="1"/>
</dbReference>
<dbReference type="RefSeq" id="WP_248207178.1">
    <property type="nucleotide sequence ID" value="NZ_JALNMH010000005.1"/>
</dbReference>
<comment type="caution">
    <text evidence="10">The sequence shown here is derived from an EMBL/GenBank/DDBJ whole genome shotgun (WGS) entry which is preliminary data.</text>
</comment>
<comment type="subcellular location">
    <subcellularLocation>
        <location evidence="1">Membrane</location>
        <topology evidence="1">Multi-pass membrane protein</topology>
    </subcellularLocation>
</comment>
<feature type="domain" description="Cytochrome C biogenesis protein transmembrane" evidence="8">
    <location>
        <begin position="289"/>
        <end position="502"/>
    </location>
</feature>
<dbReference type="Gene3D" id="3.40.30.10">
    <property type="entry name" value="Glutaredoxin"/>
    <property type="match status" value="1"/>
</dbReference>
<dbReference type="Proteomes" id="UP001431449">
    <property type="component" value="Unassembled WGS sequence"/>
</dbReference>
<feature type="signal peptide" evidence="7">
    <location>
        <begin position="1"/>
        <end position="18"/>
    </location>
</feature>
<keyword evidence="3" id="KW-0201">Cytochrome c-type biogenesis</keyword>
<feature type="transmembrane region" description="Helical" evidence="6">
    <location>
        <begin position="334"/>
        <end position="353"/>
    </location>
</feature>
<feature type="transmembrane region" description="Helical" evidence="6">
    <location>
        <begin position="289"/>
        <end position="313"/>
    </location>
</feature>
<evidence type="ECO:0000256" key="7">
    <source>
        <dbReference type="SAM" id="SignalP"/>
    </source>
</evidence>
<feature type="transmembrane region" description="Helical" evidence="6">
    <location>
        <begin position="446"/>
        <end position="469"/>
    </location>
</feature>
<keyword evidence="7" id="KW-0732">Signal</keyword>
<evidence type="ECO:0000256" key="1">
    <source>
        <dbReference type="ARBA" id="ARBA00004141"/>
    </source>
</evidence>
<dbReference type="PANTHER" id="PTHR32234">
    <property type="entry name" value="THIOL:DISULFIDE INTERCHANGE PROTEIN DSBD"/>
    <property type="match status" value="1"/>
</dbReference>
<dbReference type="InterPro" id="IPR036249">
    <property type="entry name" value="Thioredoxin-like_sf"/>
</dbReference>
<feature type="chain" id="PRO_5046545967" evidence="7">
    <location>
        <begin position="19"/>
        <end position="688"/>
    </location>
</feature>
<proteinExistence type="predicted"/>
<sequence length="688" mass="72992">MKILSALLLLLAAPLVQAEAQRTDHLSSQLVAEQTAAVPGQPLRLGLLLEHDPHWHTYWVNPGDSGIATKLDVVAPERVEVGTIDWPVPDRFDLAGIINYGYGDRALLPFTVQVPADFAGDTLRIEASGRWLICEIECIPGKASYVLELPLAASAEPDPRWQADFAWADARLPRAAEQISLAVSMEGERVLLDLSGALPPGIEHYTLFPRTPKLVANPAQPEWRESTAGWQVRWQQSEYFGGLSAGSEWVLRGPDEVLALTAGDAPAAAAPPPTVADATGAKEGATASLWLAMGLALLGGLILNLMPCVFPVLSIKAMGALESADDRAALRSHGLWYTAGVVLSFLAVAGLLLALRAAGEQIGWGFQLQSPGFVAGMALLLFAMGLSFSGVWEFTGRFTSAGQGLTEGHGARSAFFTGVLATVVASPCTAPFMGTALGVALAQPPLFALAVFAALGLGLALPMLLLGWVPALARALPRPGPWMDGLRQLLAFPLYLTCIWLLWVYGEQTSPLAMAWLLAGLVAVAFGLWLLQRRRSMVGGGWRLASAIAIVAALGLGLAAPFRDAPRAQADAAASGANEVFSHERLASLRAEGRPVLVNMTAAWCITCLANERVALSSDTVREALEQTGTVYLKGDWTLHDASITAYLESFDRNGVPLYVHYPANGGAPTVLPQLLTPEIVVTALRGG</sequence>
<keyword evidence="4 6" id="KW-1133">Transmembrane helix</keyword>
<evidence type="ECO:0000259" key="8">
    <source>
        <dbReference type="Pfam" id="PF02683"/>
    </source>
</evidence>
<evidence type="ECO:0000313" key="11">
    <source>
        <dbReference type="Proteomes" id="UP001431449"/>
    </source>
</evidence>
<dbReference type="Pfam" id="PF11412">
    <property type="entry name" value="DsbD_N"/>
    <property type="match status" value="1"/>
</dbReference>
<organism evidence="10 11">
    <name type="scientific">Pseudomarimonas salicorniae</name>
    <dbReference type="NCBI Taxonomy" id="2933270"/>
    <lineage>
        <taxon>Bacteria</taxon>
        <taxon>Pseudomonadati</taxon>
        <taxon>Pseudomonadota</taxon>
        <taxon>Gammaproteobacteria</taxon>
        <taxon>Lysobacterales</taxon>
        <taxon>Lysobacteraceae</taxon>
        <taxon>Pseudomarimonas</taxon>
    </lineage>
</organism>
<keyword evidence="5 6" id="KW-0472">Membrane</keyword>
<feature type="transmembrane region" description="Helical" evidence="6">
    <location>
        <begin position="373"/>
        <end position="392"/>
    </location>
</feature>
<accession>A0ABT0GH31</accession>
<evidence type="ECO:0000256" key="6">
    <source>
        <dbReference type="SAM" id="Phobius"/>
    </source>
</evidence>
<evidence type="ECO:0000256" key="3">
    <source>
        <dbReference type="ARBA" id="ARBA00022748"/>
    </source>
</evidence>
<keyword evidence="2 6" id="KW-0812">Transmembrane</keyword>
<dbReference type="Pfam" id="PF02683">
    <property type="entry name" value="DsbD_TM"/>
    <property type="match status" value="1"/>
</dbReference>
<feature type="transmembrane region" description="Helical" evidence="6">
    <location>
        <begin position="489"/>
        <end position="506"/>
    </location>
</feature>
<feature type="transmembrane region" description="Helical" evidence="6">
    <location>
        <begin position="413"/>
        <end position="434"/>
    </location>
</feature>
<evidence type="ECO:0000256" key="4">
    <source>
        <dbReference type="ARBA" id="ARBA00022989"/>
    </source>
</evidence>
<feature type="domain" description="Thiol:disulfide interchange protein DsbD N-terminal" evidence="9">
    <location>
        <begin position="29"/>
        <end position="147"/>
    </location>
</feature>
<reference evidence="10" key="1">
    <citation type="submission" date="2022-04" db="EMBL/GenBank/DDBJ databases">
        <title>Lysobacter sp. CAU 1642 isolated from sea sand.</title>
        <authorList>
            <person name="Kim W."/>
        </authorList>
    </citation>
    <scope>NUCLEOTIDE SEQUENCE</scope>
    <source>
        <strain evidence="10">CAU 1642</strain>
    </source>
</reference>
<dbReference type="CDD" id="cd02953">
    <property type="entry name" value="DsbDgamma"/>
    <property type="match status" value="1"/>
</dbReference>
<dbReference type="InterPro" id="IPR028250">
    <property type="entry name" value="DsbDN"/>
</dbReference>
<dbReference type="Pfam" id="PF13899">
    <property type="entry name" value="Thioredoxin_7"/>
    <property type="match status" value="1"/>
</dbReference>
<evidence type="ECO:0000259" key="9">
    <source>
        <dbReference type="Pfam" id="PF11412"/>
    </source>
</evidence>
<evidence type="ECO:0000256" key="2">
    <source>
        <dbReference type="ARBA" id="ARBA00022692"/>
    </source>
</evidence>
<evidence type="ECO:0000256" key="5">
    <source>
        <dbReference type="ARBA" id="ARBA00023136"/>
    </source>
</evidence>
<name>A0ABT0GH31_9GAMM</name>
<dbReference type="InterPro" id="IPR003834">
    <property type="entry name" value="Cyt_c_assmbl_TM_dom"/>
</dbReference>
<evidence type="ECO:0000313" key="10">
    <source>
        <dbReference type="EMBL" id="MCK7593519.1"/>
    </source>
</evidence>
<dbReference type="InterPro" id="IPR035671">
    <property type="entry name" value="DsbD_gamma"/>
</dbReference>
<gene>
    <name evidence="10" type="ORF">M0G41_07550</name>
</gene>
<feature type="transmembrane region" description="Helical" evidence="6">
    <location>
        <begin position="512"/>
        <end position="531"/>
    </location>
</feature>
<keyword evidence="11" id="KW-1185">Reference proteome</keyword>
<dbReference type="EMBL" id="JALNMH010000005">
    <property type="protein sequence ID" value="MCK7593519.1"/>
    <property type="molecule type" value="Genomic_DNA"/>
</dbReference>
<dbReference type="PANTHER" id="PTHR32234:SF3">
    <property type="entry name" value="SUPPRESSION OF COPPER SENSITIVITY PROTEIN"/>
    <property type="match status" value="1"/>
</dbReference>
<feature type="transmembrane region" description="Helical" evidence="6">
    <location>
        <begin position="543"/>
        <end position="562"/>
    </location>
</feature>
<protein>
    <submittedName>
        <fullName evidence="10">Thioredoxin family protein</fullName>
    </submittedName>
</protein>